<evidence type="ECO:0000259" key="2">
    <source>
        <dbReference type="SMART" id="SM00418"/>
    </source>
</evidence>
<keyword evidence="1" id="KW-0175">Coiled coil</keyword>
<dbReference type="Gene3D" id="1.10.10.10">
    <property type="entry name" value="Winged helix-like DNA-binding domain superfamily/Winged helix DNA-binding domain"/>
    <property type="match status" value="1"/>
</dbReference>
<dbReference type="SUPFAM" id="SSF46785">
    <property type="entry name" value="Winged helix' DNA-binding domain"/>
    <property type="match status" value="1"/>
</dbReference>
<keyword evidence="4" id="KW-1185">Reference proteome</keyword>
<dbReference type="RefSeq" id="WP_222682492.1">
    <property type="nucleotide sequence ID" value="NZ_JABUBT010000002.1"/>
</dbReference>
<dbReference type="InterPro" id="IPR036388">
    <property type="entry name" value="WH-like_DNA-bd_sf"/>
</dbReference>
<name>A0ABS7P254_9NOCA</name>
<dbReference type="Proteomes" id="UP000825228">
    <property type="component" value="Unassembled WGS sequence"/>
</dbReference>
<evidence type="ECO:0000313" key="4">
    <source>
        <dbReference type="Proteomes" id="UP000825228"/>
    </source>
</evidence>
<sequence length="155" mass="15932">MSELADRLAALEARVAALESAGATAESDPPPSTGGAVGYSGDVHLAGDVSWSISYSPDGVLGLPPERSVEVLAALGHPVRFAIVRALLRGPMSATALQDTVDASSAGRLYHHLKALTGARIVDQHARGDYRLAPSTVVPALVLMLASADIAGEVR</sequence>
<dbReference type="InterPro" id="IPR011991">
    <property type="entry name" value="ArsR-like_HTH"/>
</dbReference>
<feature type="coiled-coil region" evidence="1">
    <location>
        <begin position="1"/>
        <end position="28"/>
    </location>
</feature>
<accession>A0ABS7P254</accession>
<feature type="domain" description="HTH arsR-type" evidence="2">
    <location>
        <begin position="70"/>
        <end position="146"/>
    </location>
</feature>
<dbReference type="SMART" id="SM00418">
    <property type="entry name" value="HTH_ARSR"/>
    <property type="match status" value="1"/>
</dbReference>
<dbReference type="EMBL" id="JABUBU010000001">
    <property type="protein sequence ID" value="MBY6365271.1"/>
    <property type="molecule type" value="Genomic_DNA"/>
</dbReference>
<protein>
    <submittedName>
        <fullName evidence="3">Winged helix-turn-helix transcriptional regulator</fullName>
    </submittedName>
</protein>
<dbReference type="Pfam" id="PF12840">
    <property type="entry name" value="HTH_20"/>
    <property type="match status" value="1"/>
</dbReference>
<dbReference type="CDD" id="cd00090">
    <property type="entry name" value="HTH_ARSR"/>
    <property type="match status" value="1"/>
</dbReference>
<evidence type="ECO:0000313" key="3">
    <source>
        <dbReference type="EMBL" id="MBY6365271.1"/>
    </source>
</evidence>
<dbReference type="InterPro" id="IPR001845">
    <property type="entry name" value="HTH_ArsR_DNA-bd_dom"/>
</dbReference>
<reference evidence="3 4" key="1">
    <citation type="submission" date="2020-06" db="EMBL/GenBank/DDBJ databases">
        <title>Taxonomy, biology and ecology of Rhodococcus bacteria occurring in California pistachio and other woody hosts as revealed by genome sequence analyses.</title>
        <authorList>
            <person name="Gai Y."/>
            <person name="Riely B."/>
        </authorList>
    </citation>
    <scope>NUCLEOTIDE SEQUENCE [LARGE SCALE GENOMIC DNA]</scope>
    <source>
        <strain evidence="3 4">BP-281</strain>
    </source>
</reference>
<dbReference type="InterPro" id="IPR036390">
    <property type="entry name" value="WH_DNA-bd_sf"/>
</dbReference>
<comment type="caution">
    <text evidence="3">The sequence shown here is derived from an EMBL/GenBank/DDBJ whole genome shotgun (WGS) entry which is preliminary data.</text>
</comment>
<organism evidence="3 4">
    <name type="scientific">Rhodococcoides corynebacterioides</name>
    <dbReference type="NCBI Taxonomy" id="53972"/>
    <lineage>
        <taxon>Bacteria</taxon>
        <taxon>Bacillati</taxon>
        <taxon>Actinomycetota</taxon>
        <taxon>Actinomycetes</taxon>
        <taxon>Mycobacteriales</taxon>
        <taxon>Nocardiaceae</taxon>
        <taxon>Rhodococcoides</taxon>
    </lineage>
</organism>
<evidence type="ECO:0000256" key="1">
    <source>
        <dbReference type="SAM" id="Coils"/>
    </source>
</evidence>
<proteinExistence type="predicted"/>
<gene>
    <name evidence="3" type="ORF">HQ603_00740</name>
</gene>